<feature type="region of interest" description="Disordered" evidence="1">
    <location>
        <begin position="90"/>
        <end position="125"/>
    </location>
</feature>
<evidence type="ECO:0000256" key="1">
    <source>
        <dbReference type="SAM" id="MobiDB-lite"/>
    </source>
</evidence>
<feature type="compositionally biased region" description="Pro residues" evidence="1">
    <location>
        <begin position="7"/>
        <end position="18"/>
    </location>
</feature>
<proteinExistence type="predicted"/>
<dbReference type="Proteomes" id="UP000198609">
    <property type="component" value="Unassembled WGS sequence"/>
</dbReference>
<evidence type="ECO:0000313" key="3">
    <source>
        <dbReference type="Proteomes" id="UP000198609"/>
    </source>
</evidence>
<evidence type="ECO:0000313" key="2">
    <source>
        <dbReference type="EMBL" id="SEB31280.1"/>
    </source>
</evidence>
<dbReference type="RefSeq" id="WP_093459823.1">
    <property type="nucleotide sequence ID" value="NZ_FNST01000001.1"/>
</dbReference>
<dbReference type="EMBL" id="FNST01000001">
    <property type="protein sequence ID" value="SEB31280.1"/>
    <property type="molecule type" value="Genomic_DNA"/>
</dbReference>
<dbReference type="Pfam" id="PF19746">
    <property type="entry name" value="DUF6233"/>
    <property type="match status" value="1"/>
</dbReference>
<accession>A0A1H4IBI7</accession>
<name>A0A1H4IBI7_STRMJ</name>
<feature type="region of interest" description="Disordered" evidence="1">
    <location>
        <begin position="1"/>
        <end position="21"/>
    </location>
</feature>
<dbReference type="InterPro" id="IPR046200">
    <property type="entry name" value="DUF6233"/>
</dbReference>
<dbReference type="AlphaFoldDB" id="A0A1H4IBI7"/>
<keyword evidence="3" id="KW-1185">Reference proteome</keyword>
<sequence length="173" mass="18886">MTDPFSPDSPDPDAPGPPAWVELADGQSVTAQVIGRIHRPGPGGDWWYELRLPIWAEAQLPDRITVVPDSIIFRVPARLVTPIEDIDYSGVPTRRERPPGRPPRSNPAAPAGRWSVQHLPAPMGGPGRRVIHHESCWLPTGDPDLTLDQALRELARPGSEACAACDARHLSRS</sequence>
<reference evidence="3" key="1">
    <citation type="submission" date="2016-10" db="EMBL/GenBank/DDBJ databases">
        <authorList>
            <person name="Varghese N."/>
            <person name="Submissions S."/>
        </authorList>
    </citation>
    <scope>NUCLEOTIDE SEQUENCE [LARGE SCALE GENOMIC DNA]</scope>
    <source>
        <strain evidence="3">DSM 40318</strain>
    </source>
</reference>
<protein>
    <submittedName>
        <fullName evidence="2">Uncharacterized protein</fullName>
    </submittedName>
</protein>
<gene>
    <name evidence="2" type="ORF">SAMN04490356_0405</name>
</gene>
<organism evidence="2 3">
    <name type="scientific">Streptomyces melanosporofaciens</name>
    <dbReference type="NCBI Taxonomy" id="67327"/>
    <lineage>
        <taxon>Bacteria</taxon>
        <taxon>Bacillati</taxon>
        <taxon>Actinomycetota</taxon>
        <taxon>Actinomycetes</taxon>
        <taxon>Kitasatosporales</taxon>
        <taxon>Streptomycetaceae</taxon>
        <taxon>Streptomyces</taxon>
        <taxon>Streptomyces violaceusniger group</taxon>
    </lineage>
</organism>